<dbReference type="InterPro" id="IPR029044">
    <property type="entry name" value="Nucleotide-diphossugar_trans"/>
</dbReference>
<accession>A0AA90PRD3</accession>
<dbReference type="Gene3D" id="3.90.550.10">
    <property type="entry name" value="Spore Coat Polysaccharide Biosynthesis Protein SpsA, Chain A"/>
    <property type="match status" value="1"/>
</dbReference>
<keyword evidence="3" id="KW-0808">Transferase</keyword>
<keyword evidence="3" id="KW-0328">Glycosyltransferase</keyword>
<dbReference type="Proteomes" id="UP001240777">
    <property type="component" value="Unassembled WGS sequence"/>
</dbReference>
<protein>
    <submittedName>
        <fullName evidence="3">Glycosyltransferase family 2 protein</fullName>
        <ecNumber evidence="3">2.4.-.-</ecNumber>
    </submittedName>
</protein>
<dbReference type="PANTHER" id="PTHR43685">
    <property type="entry name" value="GLYCOSYLTRANSFERASE"/>
    <property type="match status" value="1"/>
</dbReference>
<dbReference type="EMBL" id="JAUYZK010000011">
    <property type="protein sequence ID" value="MDP2539531.1"/>
    <property type="molecule type" value="Genomic_DNA"/>
</dbReference>
<evidence type="ECO:0000313" key="3">
    <source>
        <dbReference type="EMBL" id="MDP2539531.1"/>
    </source>
</evidence>
<dbReference type="AlphaFoldDB" id="A0AA90PRD3"/>
<dbReference type="RefSeq" id="WP_305517445.1">
    <property type="nucleotide sequence ID" value="NZ_JAUPEV010000011.1"/>
</dbReference>
<dbReference type="InterPro" id="IPR001173">
    <property type="entry name" value="Glyco_trans_2-like"/>
</dbReference>
<feature type="domain" description="Glycosyltransferase 2-like" evidence="1">
    <location>
        <begin position="10"/>
        <end position="146"/>
    </location>
</feature>
<dbReference type="PANTHER" id="PTHR43685:SF2">
    <property type="entry name" value="GLYCOSYLTRANSFERASE 2-LIKE DOMAIN-CONTAINING PROTEIN"/>
    <property type="match status" value="1"/>
</dbReference>
<sequence length="280" mass="32466">MKNHNYPKISIITVVYNDAIHIADTIESVLSQDYPNIQYIIIDGNSTDGTKQIIQNYIDAKPPHLKHCIDKFISEKDKGIYDAMNKGIDLATGEWCNFMNSGDRFYEHSTITKCFEKYKEALKVDGGGGGISVIYGNSDLFYDALNHKIIYSHSQNHKYHHRFIHQSAFIDSKVMKKYRYDTNFKIAGDTDFFTKIFNKGYGFKKIDLIVSVFNLNGISSAPSFQMLQEEVKITYRYNRFYPIFLSLKYITCILPRFVLRSMLPKSLKNKLRVIFSKNSF</sequence>
<comment type="caution">
    <text evidence="3">The sequence shown here is derived from an EMBL/GenBank/DDBJ whole genome shotgun (WGS) entry which is preliminary data.</text>
</comment>
<evidence type="ECO:0000259" key="1">
    <source>
        <dbReference type="Pfam" id="PF00535"/>
    </source>
</evidence>
<reference evidence="3 5" key="1">
    <citation type="submission" date="2023-07" db="EMBL/GenBank/DDBJ databases">
        <title>Unpublished Manusciprt.</title>
        <authorList>
            <person name="Aydin F."/>
            <person name="Tarhane S."/>
            <person name="Saticioglu I.B."/>
            <person name="Karakaya E."/>
            <person name="Abay S."/>
            <person name="Guran O."/>
            <person name="Bozkurt E."/>
            <person name="Uzum N."/>
            <person name="Olgun K."/>
            <person name="Jablonski D."/>
        </authorList>
    </citation>
    <scope>NUCLEOTIDE SEQUENCE</scope>
    <source>
        <strain evidence="5">faydin-H75</strain>
        <strain evidence="3">Faydin-H76</strain>
    </source>
</reference>
<name>A0AA90PRD3_9HELI</name>
<keyword evidence="5" id="KW-1185">Reference proteome</keyword>
<dbReference type="EMBL" id="JAUPEV010000011">
    <property type="protein sequence ID" value="MDO7253603.1"/>
    <property type="molecule type" value="Genomic_DNA"/>
</dbReference>
<reference evidence="2 4" key="3">
    <citation type="journal article" date="2024" name="Syst. Appl. Microbiol.">
        <title>Helicobacter cappadocius sp. nov., from lizards: The first psychrotrophic Helicobacter species.</title>
        <authorList>
            <person name="Aydin F."/>
            <person name="Tarhane S."/>
            <person name="Karakaya E."/>
            <person name="Abay S."/>
            <person name="Kayman T."/>
            <person name="Guran O."/>
            <person name="Bozkurt E."/>
            <person name="Uzum N."/>
            <person name="Avci A."/>
            <person name="Olgun K."/>
            <person name="Jablonski D."/>
            <person name="Guran C."/>
            <person name="Burcin Saticioglu I."/>
        </authorList>
    </citation>
    <scope>NUCLEOTIDE SEQUENCE [LARGE SCALE GENOMIC DNA]</scope>
    <source>
        <strain evidence="2">Faydin-H75</strain>
        <strain evidence="4">faydin-H76</strain>
    </source>
</reference>
<evidence type="ECO:0000313" key="4">
    <source>
        <dbReference type="Proteomes" id="UP001177258"/>
    </source>
</evidence>
<dbReference type="CDD" id="cd06433">
    <property type="entry name" value="GT_2_WfgS_like"/>
    <property type="match status" value="1"/>
</dbReference>
<dbReference type="Proteomes" id="UP001177258">
    <property type="component" value="Unassembled WGS sequence"/>
</dbReference>
<proteinExistence type="predicted"/>
<evidence type="ECO:0000313" key="5">
    <source>
        <dbReference type="Proteomes" id="UP001240777"/>
    </source>
</evidence>
<dbReference type="EC" id="2.4.-.-" evidence="3"/>
<dbReference type="Pfam" id="PF00535">
    <property type="entry name" value="Glycos_transf_2"/>
    <property type="match status" value="1"/>
</dbReference>
<dbReference type="SUPFAM" id="SSF53448">
    <property type="entry name" value="Nucleotide-diphospho-sugar transferases"/>
    <property type="match status" value="1"/>
</dbReference>
<reference evidence="2" key="2">
    <citation type="submission" date="2023-07" db="EMBL/GenBank/DDBJ databases">
        <authorList>
            <person name="Aydin F."/>
            <person name="Tarhane S."/>
            <person name="Saticioglu I.B."/>
            <person name="Karakaya E."/>
            <person name="Abay S."/>
            <person name="Guran O."/>
            <person name="Bozkurt E."/>
            <person name="Uzum N."/>
            <person name="Olgun K."/>
            <person name="Jablonski D."/>
        </authorList>
    </citation>
    <scope>NUCLEOTIDE SEQUENCE</scope>
    <source>
        <strain evidence="2">Faydin-H75</strain>
    </source>
</reference>
<organism evidence="3 4">
    <name type="scientific">Helicobacter cappadocius</name>
    <dbReference type="NCBI Taxonomy" id="3063998"/>
    <lineage>
        <taxon>Bacteria</taxon>
        <taxon>Pseudomonadati</taxon>
        <taxon>Campylobacterota</taxon>
        <taxon>Epsilonproteobacteria</taxon>
        <taxon>Campylobacterales</taxon>
        <taxon>Helicobacteraceae</taxon>
        <taxon>Helicobacter</taxon>
    </lineage>
</organism>
<dbReference type="GO" id="GO:0016757">
    <property type="term" value="F:glycosyltransferase activity"/>
    <property type="evidence" value="ECO:0007669"/>
    <property type="project" value="UniProtKB-KW"/>
</dbReference>
<evidence type="ECO:0000313" key="2">
    <source>
        <dbReference type="EMBL" id="MDO7253603.1"/>
    </source>
</evidence>
<gene>
    <name evidence="2" type="ORF">Q5I04_06740</name>
    <name evidence="3" type="ORF">Q5I06_07070</name>
</gene>
<dbReference type="InterPro" id="IPR050834">
    <property type="entry name" value="Glycosyltransf_2"/>
</dbReference>